<feature type="domain" description="Transposase IS200-like" evidence="1">
    <location>
        <begin position="1"/>
        <end position="139"/>
    </location>
</feature>
<organism evidence="2 3">
    <name type="scientific">Candidatus Kaiserbacteria bacterium GW2011_GWC2_52_8b</name>
    <dbReference type="NCBI Taxonomy" id="1618676"/>
    <lineage>
        <taxon>Bacteria</taxon>
        <taxon>Candidatus Kaiseribacteriota</taxon>
    </lineage>
</organism>
<evidence type="ECO:0000313" key="3">
    <source>
        <dbReference type="Proteomes" id="UP000034445"/>
    </source>
</evidence>
<dbReference type="SMART" id="SM01321">
    <property type="entry name" value="Y1_Tnp"/>
    <property type="match status" value="1"/>
</dbReference>
<evidence type="ECO:0000259" key="1">
    <source>
        <dbReference type="SMART" id="SM01321"/>
    </source>
</evidence>
<dbReference type="GO" id="GO:0004803">
    <property type="term" value="F:transposase activity"/>
    <property type="evidence" value="ECO:0007669"/>
    <property type="project" value="InterPro"/>
</dbReference>
<dbReference type="Pfam" id="PF01797">
    <property type="entry name" value="Y1_Tnp"/>
    <property type="match status" value="1"/>
</dbReference>
<dbReference type="PANTHER" id="PTHR34322">
    <property type="entry name" value="TRANSPOSASE, Y1_TNP DOMAIN-CONTAINING"/>
    <property type="match status" value="1"/>
</dbReference>
<dbReference type="SUPFAM" id="SSF143422">
    <property type="entry name" value="Transposase IS200-like"/>
    <property type="match status" value="1"/>
</dbReference>
<proteinExistence type="predicted"/>
<evidence type="ECO:0000313" key="2">
    <source>
        <dbReference type="EMBL" id="KKW31158.1"/>
    </source>
</evidence>
<reference evidence="2 3" key="1">
    <citation type="journal article" date="2015" name="Nature">
        <title>rRNA introns, odd ribosomes, and small enigmatic genomes across a large radiation of phyla.</title>
        <authorList>
            <person name="Brown C.T."/>
            <person name="Hug L.A."/>
            <person name="Thomas B.C."/>
            <person name="Sharon I."/>
            <person name="Castelle C.J."/>
            <person name="Singh A."/>
            <person name="Wilkins M.J."/>
            <person name="Williams K.H."/>
            <person name="Banfield J.F."/>
        </authorList>
    </citation>
    <scope>NUCLEOTIDE SEQUENCE [LARGE SCALE GENOMIC DNA]</scope>
</reference>
<dbReference type="GO" id="GO:0003677">
    <property type="term" value="F:DNA binding"/>
    <property type="evidence" value="ECO:0007669"/>
    <property type="project" value="InterPro"/>
</dbReference>
<dbReference type="AlphaFoldDB" id="A0A0G1XIY0"/>
<dbReference type="Gene3D" id="3.30.70.1290">
    <property type="entry name" value="Transposase IS200-like"/>
    <property type="match status" value="1"/>
</dbReference>
<sequence length="220" mass="25478">MELFHVLNRGVEKRDLFTNTSNYARFVHDMYEFNDSSPALNAGRAFDTNMIDLRNQSLGREQIVDIHGWCLMKNHYHLLLSECTDGGITKFLRKLNVGYANYFNDKYKRSGALFQGRTKKILIGSDAHFLHILHYIHLNPLDYVKGAQGWRAGHISNSAAARKQLEEYRWSSYADYCGRKNFPSIVTTDFMRESLGNIEKQTLAYLNEIDVTDIHSFLLE</sequence>
<comment type="caution">
    <text evidence="2">The sequence shown here is derived from an EMBL/GenBank/DDBJ whole genome shotgun (WGS) entry which is preliminary data.</text>
</comment>
<name>A0A0G1XIY0_9BACT</name>
<accession>A0A0G1XIY0</accession>
<dbReference type="InterPro" id="IPR036515">
    <property type="entry name" value="Transposase_17_sf"/>
</dbReference>
<protein>
    <submittedName>
        <fullName evidence="2">Transposase IS200-family protein</fullName>
    </submittedName>
</protein>
<dbReference type="InterPro" id="IPR002686">
    <property type="entry name" value="Transposase_17"/>
</dbReference>
<dbReference type="Proteomes" id="UP000034445">
    <property type="component" value="Unassembled WGS sequence"/>
</dbReference>
<dbReference type="EMBL" id="LCRF01000022">
    <property type="protein sequence ID" value="KKW31158.1"/>
    <property type="molecule type" value="Genomic_DNA"/>
</dbReference>
<dbReference type="GO" id="GO:0006313">
    <property type="term" value="P:DNA transposition"/>
    <property type="evidence" value="ECO:0007669"/>
    <property type="project" value="InterPro"/>
</dbReference>
<dbReference type="PANTHER" id="PTHR34322:SF2">
    <property type="entry name" value="TRANSPOSASE IS200-LIKE DOMAIN-CONTAINING PROTEIN"/>
    <property type="match status" value="1"/>
</dbReference>
<gene>
    <name evidence="2" type="ORF">UY74_C0022G0014</name>
</gene>